<keyword evidence="5" id="KW-1185">Reference proteome</keyword>
<dbReference type="InterPro" id="IPR036400">
    <property type="entry name" value="Cyt_B5-like_heme/steroid_sf"/>
</dbReference>
<dbReference type="SMART" id="SM01117">
    <property type="entry name" value="Cyt-b5"/>
    <property type="match status" value="1"/>
</dbReference>
<comment type="caution">
    <text evidence="4">The sequence shown here is derived from an EMBL/GenBank/DDBJ whole genome shotgun (WGS) entry which is preliminary data.</text>
</comment>
<organism evidence="4 5">
    <name type="scientific">Diacronema lutheri</name>
    <name type="common">Unicellular marine alga</name>
    <name type="synonym">Monochrysis lutheri</name>
    <dbReference type="NCBI Taxonomy" id="2081491"/>
    <lineage>
        <taxon>Eukaryota</taxon>
        <taxon>Haptista</taxon>
        <taxon>Haptophyta</taxon>
        <taxon>Pavlovophyceae</taxon>
        <taxon>Pavlovales</taxon>
        <taxon>Pavlovaceae</taxon>
        <taxon>Diacronema</taxon>
    </lineage>
</organism>
<sequence length="172" mass="18834">MAASGEMSIKDLIIGYGALATSISVGGYIIVQALYHLHKARTLRALRAQAEVEIKALREKPRQFTPDDLARYDGKDPRHCLLIAVKGRVLDVHEAGYEFYGPEGPYKHLAGKDGSRALALMSLKAEDATNDLSELSEDQLGVLDDWATKLYDKYPMVGMLQQPHAHAAPASS</sequence>
<name>A0A8J5XDU5_DIALT</name>
<dbReference type="FunFam" id="3.10.120.10:FF:000003">
    <property type="entry name" value="membrane-associated progesterone receptor component 1"/>
    <property type="match status" value="1"/>
</dbReference>
<keyword evidence="2" id="KW-1133">Transmembrane helix</keyword>
<dbReference type="InterPro" id="IPR001199">
    <property type="entry name" value="Cyt_B5-like_heme/steroid-bd"/>
</dbReference>
<dbReference type="PANTHER" id="PTHR10281:SF76">
    <property type="entry name" value="CALCUTTA CUP-RELATED"/>
    <property type="match status" value="1"/>
</dbReference>
<gene>
    <name evidence="4" type="ORF">KFE25_013911</name>
</gene>
<dbReference type="SUPFAM" id="SSF55856">
    <property type="entry name" value="Cytochrome b5-like heme/steroid binding domain"/>
    <property type="match status" value="1"/>
</dbReference>
<dbReference type="OMA" id="DEINADW"/>
<proteinExistence type="inferred from homology"/>
<evidence type="ECO:0000256" key="2">
    <source>
        <dbReference type="SAM" id="Phobius"/>
    </source>
</evidence>
<dbReference type="Proteomes" id="UP000751190">
    <property type="component" value="Unassembled WGS sequence"/>
</dbReference>
<dbReference type="GO" id="GO:0016020">
    <property type="term" value="C:membrane"/>
    <property type="evidence" value="ECO:0007669"/>
    <property type="project" value="TreeGrafter"/>
</dbReference>
<evidence type="ECO:0000259" key="3">
    <source>
        <dbReference type="SMART" id="SM01117"/>
    </source>
</evidence>
<accession>A0A8J5XDU5</accession>
<feature type="domain" description="Cytochrome b5 heme-binding" evidence="3">
    <location>
        <begin position="64"/>
        <end position="161"/>
    </location>
</feature>
<dbReference type="Gene3D" id="3.10.120.10">
    <property type="entry name" value="Cytochrome b5-like heme/steroid binding domain"/>
    <property type="match status" value="1"/>
</dbReference>
<dbReference type="InterPro" id="IPR050577">
    <property type="entry name" value="MAPR/NEUFC/NENF-like"/>
</dbReference>
<keyword evidence="2" id="KW-0812">Transmembrane</keyword>
<dbReference type="AlphaFoldDB" id="A0A8J5XDU5"/>
<dbReference type="OrthoDB" id="547796at2759"/>
<comment type="similarity">
    <text evidence="1">Belongs to the cytochrome b5 family. MAPR subfamily.</text>
</comment>
<dbReference type="Pfam" id="PF00173">
    <property type="entry name" value="Cyt-b5"/>
    <property type="match status" value="1"/>
</dbReference>
<dbReference type="EMBL" id="JAGTXO010000023">
    <property type="protein sequence ID" value="KAG8461892.1"/>
    <property type="molecule type" value="Genomic_DNA"/>
</dbReference>
<evidence type="ECO:0000313" key="5">
    <source>
        <dbReference type="Proteomes" id="UP000751190"/>
    </source>
</evidence>
<reference evidence="4" key="1">
    <citation type="submission" date="2021-05" db="EMBL/GenBank/DDBJ databases">
        <title>The genome of the haptophyte Pavlova lutheri (Diacronema luteri, Pavlovales) - a model for lipid biosynthesis in eukaryotic algae.</title>
        <authorList>
            <person name="Hulatt C.J."/>
            <person name="Posewitz M.C."/>
        </authorList>
    </citation>
    <scope>NUCLEOTIDE SEQUENCE</scope>
    <source>
        <strain evidence="4">NIVA-4/92</strain>
    </source>
</reference>
<keyword evidence="2" id="KW-0472">Membrane</keyword>
<feature type="transmembrane region" description="Helical" evidence="2">
    <location>
        <begin position="12"/>
        <end position="37"/>
    </location>
</feature>
<evidence type="ECO:0000313" key="4">
    <source>
        <dbReference type="EMBL" id="KAG8461892.1"/>
    </source>
</evidence>
<protein>
    <recommendedName>
        <fullName evidence="3">Cytochrome b5 heme-binding domain-containing protein</fullName>
    </recommendedName>
</protein>
<evidence type="ECO:0000256" key="1">
    <source>
        <dbReference type="ARBA" id="ARBA00038357"/>
    </source>
</evidence>
<dbReference type="PANTHER" id="PTHR10281">
    <property type="entry name" value="MEMBRANE-ASSOCIATED PROGESTERONE RECEPTOR COMPONENT-RELATED"/>
    <property type="match status" value="1"/>
</dbReference>
<dbReference type="GO" id="GO:0012505">
    <property type="term" value="C:endomembrane system"/>
    <property type="evidence" value="ECO:0007669"/>
    <property type="project" value="TreeGrafter"/>
</dbReference>